<dbReference type="AlphaFoldDB" id="A0A450YZA4"/>
<name>A0A450YZA4_9GAMM</name>
<gene>
    <name evidence="2" type="ORF">BECKTC1821D_GA0114238_10374</name>
</gene>
<dbReference type="EMBL" id="CAADFS010000037">
    <property type="protein sequence ID" value="VFK46875.1"/>
    <property type="molecule type" value="Genomic_DNA"/>
</dbReference>
<keyword evidence="1" id="KW-1133">Transmembrane helix</keyword>
<feature type="transmembrane region" description="Helical" evidence="1">
    <location>
        <begin position="44"/>
        <end position="62"/>
    </location>
</feature>
<keyword evidence="1" id="KW-0812">Transmembrane</keyword>
<sequence length="117" mass="13914">MNYFDNKKSSRLTETVTNFFDSIRKSLEGRVPFFSSVSTFSHQWLKFLTILLVLSFAFLGIVCKDIDWSILIAFTVLVLSFLITIVILHNKECRFTPEEREYFMEKMRNNADKHYQR</sequence>
<feature type="transmembrane region" description="Helical" evidence="1">
    <location>
        <begin position="68"/>
        <end position="88"/>
    </location>
</feature>
<reference evidence="2" key="1">
    <citation type="submission" date="2019-02" db="EMBL/GenBank/DDBJ databases">
        <authorList>
            <person name="Gruber-Vodicka R. H."/>
            <person name="Seah K. B. B."/>
        </authorList>
    </citation>
    <scope>NUCLEOTIDE SEQUENCE</scope>
    <source>
        <strain evidence="2">BECK_BZ123</strain>
    </source>
</reference>
<evidence type="ECO:0000256" key="1">
    <source>
        <dbReference type="SAM" id="Phobius"/>
    </source>
</evidence>
<keyword evidence="1" id="KW-0472">Membrane</keyword>
<proteinExistence type="predicted"/>
<evidence type="ECO:0000313" key="2">
    <source>
        <dbReference type="EMBL" id="VFK46875.1"/>
    </source>
</evidence>
<organism evidence="2">
    <name type="scientific">Candidatus Kentrum sp. TC</name>
    <dbReference type="NCBI Taxonomy" id="2126339"/>
    <lineage>
        <taxon>Bacteria</taxon>
        <taxon>Pseudomonadati</taxon>
        <taxon>Pseudomonadota</taxon>
        <taxon>Gammaproteobacteria</taxon>
        <taxon>Candidatus Kentrum</taxon>
    </lineage>
</organism>
<protein>
    <submittedName>
        <fullName evidence="2">Uncharacterized protein</fullName>
    </submittedName>
</protein>
<accession>A0A450YZA4</accession>